<dbReference type="GeneID" id="63814653"/>
<evidence type="ECO:0000259" key="2">
    <source>
        <dbReference type="Pfam" id="PF19189"/>
    </source>
</evidence>
<name>A0A2T5LPG8_9EURO</name>
<feature type="region of interest" description="Disordered" evidence="1">
    <location>
        <begin position="42"/>
        <end position="136"/>
    </location>
</feature>
<dbReference type="RefSeq" id="XP_040749574.1">
    <property type="nucleotide sequence ID" value="XM_040897771.1"/>
</dbReference>
<evidence type="ECO:0000256" key="1">
    <source>
        <dbReference type="SAM" id="MobiDB-lite"/>
    </source>
</evidence>
<dbReference type="GO" id="GO:0005739">
    <property type="term" value="C:mitochondrion"/>
    <property type="evidence" value="ECO:0007669"/>
    <property type="project" value="InterPro"/>
</dbReference>
<dbReference type="InterPro" id="IPR043837">
    <property type="entry name" value="Mtf2-like_C"/>
</dbReference>
<feature type="region of interest" description="Disordered" evidence="1">
    <location>
        <begin position="150"/>
        <end position="181"/>
    </location>
</feature>
<organism evidence="3 4">
    <name type="scientific">Aspergillus ochraceoroseus IBT 24754</name>
    <dbReference type="NCBI Taxonomy" id="1392256"/>
    <lineage>
        <taxon>Eukaryota</taxon>
        <taxon>Fungi</taxon>
        <taxon>Dikarya</taxon>
        <taxon>Ascomycota</taxon>
        <taxon>Pezizomycotina</taxon>
        <taxon>Eurotiomycetes</taxon>
        <taxon>Eurotiomycetidae</taxon>
        <taxon>Eurotiales</taxon>
        <taxon>Aspergillaceae</taxon>
        <taxon>Aspergillus</taxon>
        <taxon>Aspergillus subgen. Nidulantes</taxon>
    </lineage>
</organism>
<dbReference type="AlphaFoldDB" id="A0A2T5LPG8"/>
<dbReference type="VEuPathDB" id="FungiDB:P175DRAFT_0504086"/>
<dbReference type="OrthoDB" id="2444174at2759"/>
<reference evidence="3 4" key="1">
    <citation type="journal article" date="2018" name="Proc. Natl. Acad. Sci. U.S.A.">
        <title>Linking secondary metabolites to gene clusters through genome sequencing of six diverse Aspergillus species.</title>
        <authorList>
            <person name="Kaerboelling I."/>
            <person name="Vesth T.C."/>
            <person name="Frisvad J.C."/>
            <person name="Nybo J.L."/>
            <person name="Theobald S."/>
            <person name="Kuo A."/>
            <person name="Bowyer P."/>
            <person name="Matsuda Y."/>
            <person name="Mondo S."/>
            <person name="Lyhne E.K."/>
            <person name="Kogle M.E."/>
            <person name="Clum A."/>
            <person name="Lipzen A."/>
            <person name="Salamov A."/>
            <person name="Ngan C.Y."/>
            <person name="Daum C."/>
            <person name="Chiniquy J."/>
            <person name="Barry K."/>
            <person name="LaButti K."/>
            <person name="Haridas S."/>
            <person name="Simmons B.A."/>
            <person name="Magnuson J.K."/>
            <person name="Mortensen U.H."/>
            <person name="Larsen T.O."/>
            <person name="Grigoriev I.V."/>
            <person name="Baker S.E."/>
            <person name="Andersen M.R."/>
        </authorList>
    </citation>
    <scope>NUCLEOTIDE SEQUENCE [LARGE SCALE GENOMIC DNA]</scope>
    <source>
        <strain evidence="3 4">IBT 24754</strain>
    </source>
</reference>
<feature type="compositionally biased region" description="Basic and acidic residues" evidence="1">
    <location>
        <begin position="198"/>
        <end position="207"/>
    </location>
</feature>
<dbReference type="InterPro" id="IPR040009">
    <property type="entry name" value="Mtf2/C5D6.12-like"/>
</dbReference>
<dbReference type="EMBL" id="MSFN02000008">
    <property type="protein sequence ID" value="PTU18182.1"/>
    <property type="molecule type" value="Genomic_DNA"/>
</dbReference>
<dbReference type="PANTHER" id="PTHR39468">
    <property type="entry name" value="CHROMOSOME 7, WHOLE GENOME SHOTGUN SEQUENCE"/>
    <property type="match status" value="1"/>
</dbReference>
<proteinExistence type="predicted"/>
<feature type="compositionally biased region" description="Basic and acidic residues" evidence="1">
    <location>
        <begin position="218"/>
        <end position="236"/>
    </location>
</feature>
<dbReference type="Pfam" id="PF19189">
    <property type="entry name" value="Mtf2"/>
    <property type="match status" value="1"/>
</dbReference>
<feature type="domain" description="Mtf2-like C-terminal" evidence="2">
    <location>
        <begin position="272"/>
        <end position="458"/>
    </location>
</feature>
<gene>
    <name evidence="3" type="ORF">P175DRAFT_0504086</name>
</gene>
<protein>
    <recommendedName>
        <fullName evidence="2">Mtf2-like C-terminal domain-containing protein</fullName>
    </recommendedName>
</protein>
<feature type="compositionally biased region" description="Basic and acidic residues" evidence="1">
    <location>
        <begin position="164"/>
        <end position="181"/>
    </location>
</feature>
<feature type="compositionally biased region" description="Basic and acidic residues" evidence="1">
    <location>
        <begin position="80"/>
        <end position="97"/>
    </location>
</feature>
<feature type="region of interest" description="Disordered" evidence="1">
    <location>
        <begin position="198"/>
        <end position="236"/>
    </location>
</feature>
<accession>A0A2T5LPG8</accession>
<sequence>MSAQRRIAWTWLAQATYTSPVPFLYQTRTLAAAAAAAAAATPRPHGLRFTSHTSDPHSSTDQHPSQPENEEVQPDTNSLGRDHASHTPRDLEPEVAPRRSYLRRRAAAAAAAASSTQRNGPRRSRLPNSPAMTTSEKRVFGQLLEKLQVESRQDDYVEPVKPTTEFKPRETSSRSTERDELSHISAIFDSVVQEMKKLKMRGAESEGKPPSSSSSSLDTDRQPETEEEAADMRRKLHRLDFTDEELRKILDAGKLSPAEAVDLIVKREAARIERALLAAVDAGKGESEIWNVCRDRIFSMVQRLGDSTKQPISDESCGLAAEPSLEVPACVPVEAVVTTLYPKMLLVAFRLLNLHFPDSPLISEFRSTIRSLGRESAVLGSSTALYNELIYFYWSGCHDVPGVVSLLREMEVTGIEPDRRTCEALNTIVRQREQDLKQHWHRTRSNQGSGAAREPWWDLPPNRKAVRELLGPDGWIERLEARMKERKERESLYP</sequence>
<comment type="caution">
    <text evidence="3">The sequence shown here is derived from an EMBL/GenBank/DDBJ whole genome shotgun (WGS) entry which is preliminary data.</text>
</comment>
<evidence type="ECO:0000313" key="3">
    <source>
        <dbReference type="EMBL" id="PTU18182.1"/>
    </source>
</evidence>
<dbReference type="PANTHER" id="PTHR39468:SF1">
    <property type="entry name" value="MTF2-LIKE C-TERMINAL DOMAIN-CONTAINING PROTEIN"/>
    <property type="match status" value="1"/>
</dbReference>
<dbReference type="Proteomes" id="UP000244073">
    <property type="component" value="Unassembled WGS sequence"/>
</dbReference>
<evidence type="ECO:0000313" key="4">
    <source>
        <dbReference type="Proteomes" id="UP000244073"/>
    </source>
</evidence>